<dbReference type="Pfam" id="PF00294">
    <property type="entry name" value="PfkB"/>
    <property type="match status" value="1"/>
</dbReference>
<organism evidence="2 3">
    <name type="scientific">Lachancea meyersii CBS 8951</name>
    <dbReference type="NCBI Taxonomy" id="1266667"/>
    <lineage>
        <taxon>Eukaryota</taxon>
        <taxon>Fungi</taxon>
        <taxon>Dikarya</taxon>
        <taxon>Ascomycota</taxon>
        <taxon>Saccharomycotina</taxon>
        <taxon>Saccharomycetes</taxon>
        <taxon>Saccharomycetales</taxon>
        <taxon>Saccharomycetaceae</taxon>
        <taxon>Lachancea</taxon>
    </lineage>
</organism>
<evidence type="ECO:0000313" key="2">
    <source>
        <dbReference type="EMBL" id="SCU91250.1"/>
    </source>
</evidence>
<dbReference type="PANTHER" id="PTHR47098">
    <property type="entry name" value="PROTEIN MAK32"/>
    <property type="match status" value="1"/>
</dbReference>
<dbReference type="Gene3D" id="3.40.1190.20">
    <property type="match status" value="1"/>
</dbReference>
<dbReference type="EMBL" id="LT598481">
    <property type="protein sequence ID" value="SCU91250.1"/>
    <property type="molecule type" value="Genomic_DNA"/>
</dbReference>
<accession>A0A1G4JL43</accession>
<dbReference type="InterPro" id="IPR029056">
    <property type="entry name" value="Ribokinase-like"/>
</dbReference>
<dbReference type="AlphaFoldDB" id="A0A1G4JL43"/>
<evidence type="ECO:0000259" key="1">
    <source>
        <dbReference type="Pfam" id="PF00294"/>
    </source>
</evidence>
<gene>
    <name evidence="2" type="ORF">LAME_0E11804G</name>
</gene>
<name>A0A1G4JL43_9SACH</name>
<reference evidence="3" key="1">
    <citation type="submission" date="2016-03" db="EMBL/GenBank/DDBJ databases">
        <authorList>
            <person name="Devillers Hugo."/>
        </authorList>
    </citation>
    <scope>NUCLEOTIDE SEQUENCE [LARGE SCALE GENOMIC DNA]</scope>
</reference>
<dbReference type="Proteomes" id="UP000191144">
    <property type="component" value="Chromosome E"/>
</dbReference>
<sequence length="348" mass="38861">MAVFTTNGMFILDEIHTDKQSFHNVIGGGGMFAMLGASVICADPKISKKLKWIVDRGSDFPDFVTGQIDTWQTGAVYRDNKSRLTTRAWNLYGDNDLRQFKYLSEKKRIDVEDWIEEFGLQEVSEIPIFHLLCAHDRAISILDELQKLGSSENKVFVWEPIPDFCDEAHATQIHQVVNRQDRIIISPNAEEGARLFGLKEPVSLQECVELLQKFDHFIADHNMCVLRCGKLGSLALGTRSSQGRRQIVHLPAYHSLSPSKVIDPTGGGNTFLGGFSLGFLFSKGDLTIASICGNTAAAVAIEQLGVPQRQGSKWNGLTFEERLNNYIELHKLPYSKKSVLDTLTSSGW</sequence>
<dbReference type="OrthoDB" id="497927at2759"/>
<proteinExistence type="predicted"/>
<feature type="domain" description="Carbohydrate kinase PfkB" evidence="1">
    <location>
        <begin position="104"/>
        <end position="306"/>
    </location>
</feature>
<protein>
    <submittedName>
        <fullName evidence="2">LAME_0E11804g1_1</fullName>
    </submittedName>
</protein>
<evidence type="ECO:0000313" key="3">
    <source>
        <dbReference type="Proteomes" id="UP000191144"/>
    </source>
</evidence>
<dbReference type="InterPro" id="IPR011611">
    <property type="entry name" value="PfkB_dom"/>
</dbReference>
<keyword evidence="3" id="KW-1185">Reference proteome</keyword>
<dbReference type="SUPFAM" id="SSF53613">
    <property type="entry name" value="Ribokinase-like"/>
    <property type="match status" value="1"/>
</dbReference>
<dbReference type="PANTHER" id="PTHR47098:SF2">
    <property type="entry name" value="PROTEIN MAK32"/>
    <property type="match status" value="1"/>
</dbReference>